<dbReference type="PANTHER" id="PTHR21366">
    <property type="entry name" value="GLYOXALASE FAMILY PROTEIN"/>
    <property type="match status" value="1"/>
</dbReference>
<dbReference type="InterPro" id="IPR029068">
    <property type="entry name" value="Glyas_Bleomycin-R_OHBP_Dase"/>
</dbReference>
<gene>
    <name evidence="3" type="ORF">SAMN05421547_107208</name>
</gene>
<keyword evidence="3" id="KW-0560">Oxidoreductase</keyword>
<dbReference type="EMBL" id="FNPE01000007">
    <property type="protein sequence ID" value="SDY74234.1"/>
    <property type="molecule type" value="Genomic_DNA"/>
</dbReference>
<dbReference type="PANTHER" id="PTHR21366:SF14">
    <property type="entry name" value="GLYOXALASE DOMAIN-CONTAINING PROTEIN 5"/>
    <property type="match status" value="1"/>
</dbReference>
<dbReference type="GeneID" id="94694275"/>
<dbReference type="InterPro" id="IPR037523">
    <property type="entry name" value="VOC_core"/>
</dbReference>
<protein>
    <submittedName>
        <fullName evidence="3">Catechol 2,3-dioxygenase</fullName>
    </submittedName>
</protein>
<evidence type="ECO:0000256" key="1">
    <source>
        <dbReference type="SAM" id="MobiDB-lite"/>
    </source>
</evidence>
<dbReference type="InterPro" id="IPR050383">
    <property type="entry name" value="GlyoxalaseI/FosfomycinResist"/>
</dbReference>
<dbReference type="AlphaFoldDB" id="A0A1H3MD56"/>
<dbReference type="SUPFAM" id="SSF54593">
    <property type="entry name" value="Glyoxalase/Bleomycin resistance protein/Dihydroxybiphenyl dioxygenase"/>
    <property type="match status" value="1"/>
</dbReference>
<feature type="domain" description="VOC" evidence="2">
    <location>
        <begin position="26"/>
        <end position="134"/>
    </location>
</feature>
<evidence type="ECO:0000313" key="3">
    <source>
        <dbReference type="EMBL" id="SDY74234.1"/>
    </source>
</evidence>
<reference evidence="3 4" key="1">
    <citation type="submission" date="2016-10" db="EMBL/GenBank/DDBJ databases">
        <authorList>
            <person name="de Groot N.N."/>
        </authorList>
    </citation>
    <scope>NUCLEOTIDE SEQUENCE [LARGE SCALE GENOMIC DNA]</scope>
    <source>
        <strain evidence="3 4">LMG 24775</strain>
    </source>
</reference>
<dbReference type="GO" id="GO:0051213">
    <property type="term" value="F:dioxygenase activity"/>
    <property type="evidence" value="ECO:0007669"/>
    <property type="project" value="UniProtKB-KW"/>
</dbReference>
<feature type="domain" description="VOC" evidence="2">
    <location>
        <begin position="170"/>
        <end position="285"/>
    </location>
</feature>
<dbReference type="InterPro" id="IPR004360">
    <property type="entry name" value="Glyas_Fos-R_dOase_dom"/>
</dbReference>
<dbReference type="RefSeq" id="WP_074921635.1">
    <property type="nucleotide sequence ID" value="NZ_CP141274.1"/>
</dbReference>
<name>A0A1H3MD56_9BURK</name>
<feature type="region of interest" description="Disordered" evidence="1">
    <location>
        <begin position="1"/>
        <end position="21"/>
    </location>
</feature>
<evidence type="ECO:0000259" key="2">
    <source>
        <dbReference type="PROSITE" id="PS51819"/>
    </source>
</evidence>
<dbReference type="Gene3D" id="3.10.180.10">
    <property type="entry name" value="2,3-Dihydroxybiphenyl 1,2-Dioxygenase, domain 1"/>
    <property type="match status" value="2"/>
</dbReference>
<feature type="compositionally biased region" description="Low complexity" evidence="1">
    <location>
        <begin position="1"/>
        <end position="20"/>
    </location>
</feature>
<organism evidence="3 4">
    <name type="scientific">Delftia lacustris</name>
    <dbReference type="NCBI Taxonomy" id="558537"/>
    <lineage>
        <taxon>Bacteria</taxon>
        <taxon>Pseudomonadati</taxon>
        <taxon>Pseudomonadota</taxon>
        <taxon>Betaproteobacteria</taxon>
        <taxon>Burkholderiales</taxon>
        <taxon>Comamonadaceae</taxon>
        <taxon>Delftia</taxon>
    </lineage>
</organism>
<dbReference type="Pfam" id="PF00903">
    <property type="entry name" value="Glyoxalase"/>
    <property type="match status" value="1"/>
</dbReference>
<accession>A0A1H3MD56</accession>
<proteinExistence type="predicted"/>
<keyword evidence="3" id="KW-0223">Dioxygenase</keyword>
<evidence type="ECO:0000313" key="4">
    <source>
        <dbReference type="Proteomes" id="UP000183417"/>
    </source>
</evidence>
<dbReference type="Proteomes" id="UP000183417">
    <property type="component" value="Unassembled WGS sequence"/>
</dbReference>
<dbReference type="PROSITE" id="PS51819">
    <property type="entry name" value="VOC"/>
    <property type="match status" value="2"/>
</dbReference>
<sequence>MNSLPTPSGTTPGTPSGAAGQPAVHSIDEFVFSVPDLEAARHFYASFGLEVRDIDGALALHTYRHPHRWARVLEAATHKRLQWLSLGIHAADLDAFSRRIDGAGIARIPAPAGAQTDGIWIASPDGVPIQLRAAAKSSPSAPAPHELPPACCNAGRAPARSLMPQIRPLHLSHVLLFCADVDAALAFYTDVLGLRLSDRSGSVIAFLHSPHGSDHHLLALAASHGPGLHHSSWCVPSVDAVGIGARQMAEAGYTQGWGVGRHVLGSNFFRYVRDPWGSFAEYSCDIDFVEAGAVWPAADHPPEDSLYVWGPDVPADFVTNHEPPR</sequence>